<dbReference type="EMBL" id="BMJD01000037">
    <property type="protein sequence ID" value="GGB54680.1"/>
    <property type="molecule type" value="Genomic_DNA"/>
</dbReference>
<dbReference type="GO" id="GO:0006508">
    <property type="term" value="P:proteolysis"/>
    <property type="evidence" value="ECO:0007669"/>
    <property type="project" value="UniProtKB-KW"/>
</dbReference>
<gene>
    <name evidence="9" type="ORF">GCM10011409_35380</name>
</gene>
<feature type="domain" description="Peptidase M14" evidence="8">
    <location>
        <begin position="70"/>
        <end position="359"/>
    </location>
</feature>
<dbReference type="PROSITE" id="PS52035">
    <property type="entry name" value="PEPTIDASE_M14"/>
    <property type="match status" value="1"/>
</dbReference>
<evidence type="ECO:0000259" key="8">
    <source>
        <dbReference type="PROSITE" id="PS52035"/>
    </source>
</evidence>
<dbReference type="SMART" id="SM00631">
    <property type="entry name" value="Zn_pept"/>
    <property type="match status" value="1"/>
</dbReference>
<dbReference type="GO" id="GO:0005615">
    <property type="term" value="C:extracellular space"/>
    <property type="evidence" value="ECO:0007669"/>
    <property type="project" value="TreeGrafter"/>
</dbReference>
<dbReference type="RefSeq" id="WP_188725601.1">
    <property type="nucleotide sequence ID" value="NZ_BMJD01000037.1"/>
</dbReference>
<comment type="caution">
    <text evidence="9">The sequence shown here is derived from an EMBL/GenBank/DDBJ whole genome shotgun (WGS) entry which is preliminary data.</text>
</comment>
<proteinExistence type="inferred from homology"/>
<dbReference type="SUPFAM" id="SSF53187">
    <property type="entry name" value="Zn-dependent exopeptidases"/>
    <property type="match status" value="1"/>
</dbReference>
<dbReference type="Pfam" id="PF00246">
    <property type="entry name" value="Peptidase_M14"/>
    <property type="match status" value="1"/>
</dbReference>
<feature type="active site" description="Proton donor/acceptor" evidence="7">
    <location>
        <position position="336"/>
    </location>
</feature>
<evidence type="ECO:0000313" key="10">
    <source>
        <dbReference type="Proteomes" id="UP000621492"/>
    </source>
</evidence>
<sequence length="885" mass="99094">MRIVLRSGLFFLLMVLIGLLSPDNMDNQAFAQHETFQTNNEDYDRIPFNEFPHQLLNFNAKLLANDEDYEHTPYREIPEILREIENNSNRVQVNVIGKSAGGHNLYSVTISDPSLGNGRYGNWKTIKKKMIENPAEAQKWIENHPDFKVPILMNGSIHGDEYVGTDAVLQLVEYFAFADDQVAEDILSNTILVFNVVSNPDGRINGTRQNSNGLDINRDFLVQTQPEAKALVNLMTRWNPMVFMDLHGYVNLIEPTTDPYNPNYEFDLFIKWALDHAIAMEDEVISNKEDYESDYYKNLDQVTIPYRDMESGWDGYPPIFTTQYAMYNGTYSYTLEAPNNTEDGVTWHVNAVMGALKFAAENKAGMLYDQIEIFKRGVNFIHPGDDEDLYPETYLLPVDETDPTVTIKAVNHLLKNGVKVEQAREPFTAGGEEYDAGTFIVNMNQPKAGMANMMLWEGEDVSDITASMYDIAVSGLPDLWGFDAIGVDEKVTNTKSVKHISHEGELSGKGPYLIPNSSVQAIALINDLLQQDITVYQGDEGNFYVKNQKGNILWKAVKKSGLRVETSQLPESAKPLLNLNIAVLEEGGAKLALERLGFKVTKITPDSVAEEGLSDIDVLVYSGSKKLLDSLKNKGQYDDFKQNMNEFVSSRGKYVAVGKGAAEVAKTLELTGVSIQGSDSSYSNAIVHVQYNKDNLLTAGYSANGTGFVYDPVWYTDIDDETIVASFANEDFFKAGFWKDHEQAAGKAVIVKDNAKNVLLVGLRAGFRNYSDHLYRLFSNAVYEQAVTKVEGADDIKALVQHFKDAEAIKSEPAAHALNIHLAAIGQFEKQGNSEKVVKHLNGFKQLLNHQKENGLISRRTFEILTFYADDLIDRWETKETGIAS</sequence>
<keyword evidence="3" id="KW-0645">Protease</keyword>
<keyword evidence="6" id="KW-0482">Metalloprotease</keyword>
<comment type="cofactor">
    <cofactor evidence="1">
        <name>Zn(2+)</name>
        <dbReference type="ChEBI" id="CHEBI:29105"/>
    </cofactor>
</comment>
<name>A0A9W5X6T9_9BACI</name>
<dbReference type="Proteomes" id="UP000621492">
    <property type="component" value="Unassembled WGS sequence"/>
</dbReference>
<keyword evidence="5" id="KW-0862">Zinc</keyword>
<keyword evidence="4" id="KW-0378">Hydrolase</keyword>
<dbReference type="PANTHER" id="PTHR11705:SF143">
    <property type="entry name" value="SLL0236 PROTEIN"/>
    <property type="match status" value="1"/>
</dbReference>
<evidence type="ECO:0000256" key="4">
    <source>
        <dbReference type="ARBA" id="ARBA00022801"/>
    </source>
</evidence>
<dbReference type="InterPro" id="IPR054470">
    <property type="entry name" value="FIMAH_dom"/>
</dbReference>
<dbReference type="InterPro" id="IPR000834">
    <property type="entry name" value="Peptidase_M14"/>
</dbReference>
<evidence type="ECO:0000256" key="5">
    <source>
        <dbReference type="ARBA" id="ARBA00022833"/>
    </source>
</evidence>
<protein>
    <recommendedName>
        <fullName evidence="8">Peptidase M14 domain-containing protein</fullName>
    </recommendedName>
</protein>
<dbReference type="GO" id="GO:0008270">
    <property type="term" value="F:zinc ion binding"/>
    <property type="evidence" value="ECO:0007669"/>
    <property type="project" value="InterPro"/>
</dbReference>
<organism evidence="9 10">
    <name type="scientific">Lentibacillus populi</name>
    <dbReference type="NCBI Taxonomy" id="1827502"/>
    <lineage>
        <taxon>Bacteria</taxon>
        <taxon>Bacillati</taxon>
        <taxon>Bacillota</taxon>
        <taxon>Bacilli</taxon>
        <taxon>Bacillales</taxon>
        <taxon>Bacillaceae</taxon>
        <taxon>Lentibacillus</taxon>
    </lineage>
</organism>
<dbReference type="AlphaFoldDB" id="A0A9W5X6T9"/>
<evidence type="ECO:0000256" key="6">
    <source>
        <dbReference type="ARBA" id="ARBA00023049"/>
    </source>
</evidence>
<comment type="similarity">
    <text evidence="2 7">Belongs to the peptidase M14 family.</text>
</comment>
<evidence type="ECO:0000256" key="7">
    <source>
        <dbReference type="PROSITE-ProRule" id="PRU01379"/>
    </source>
</evidence>
<dbReference type="Gene3D" id="3.40.630.10">
    <property type="entry name" value="Zn peptidases"/>
    <property type="match status" value="1"/>
</dbReference>
<keyword evidence="10" id="KW-1185">Reference proteome</keyword>
<evidence type="ECO:0000256" key="2">
    <source>
        <dbReference type="ARBA" id="ARBA00005988"/>
    </source>
</evidence>
<evidence type="ECO:0000313" key="9">
    <source>
        <dbReference type="EMBL" id="GGB54680.1"/>
    </source>
</evidence>
<accession>A0A9W5X6T9</accession>
<reference evidence="9" key="2">
    <citation type="submission" date="2020-09" db="EMBL/GenBank/DDBJ databases">
        <authorList>
            <person name="Sun Q."/>
            <person name="Zhou Y."/>
        </authorList>
    </citation>
    <scope>NUCLEOTIDE SEQUENCE</scope>
    <source>
        <strain evidence="9">CGMCC 1.15454</strain>
    </source>
</reference>
<evidence type="ECO:0000256" key="3">
    <source>
        <dbReference type="ARBA" id="ARBA00022670"/>
    </source>
</evidence>
<dbReference type="PANTHER" id="PTHR11705">
    <property type="entry name" value="PROTEASE FAMILY M14 CARBOXYPEPTIDASE A,B"/>
    <property type="match status" value="1"/>
</dbReference>
<dbReference type="Pfam" id="PF22888">
    <property type="entry name" value="FIMAH"/>
    <property type="match status" value="1"/>
</dbReference>
<reference evidence="9" key="1">
    <citation type="journal article" date="2014" name="Int. J. Syst. Evol. Microbiol.">
        <title>Complete genome sequence of Corynebacterium casei LMG S-19264T (=DSM 44701T), isolated from a smear-ripened cheese.</title>
        <authorList>
            <consortium name="US DOE Joint Genome Institute (JGI-PGF)"/>
            <person name="Walter F."/>
            <person name="Albersmeier A."/>
            <person name="Kalinowski J."/>
            <person name="Ruckert C."/>
        </authorList>
    </citation>
    <scope>NUCLEOTIDE SEQUENCE</scope>
    <source>
        <strain evidence="9">CGMCC 1.15454</strain>
    </source>
</reference>
<dbReference type="GO" id="GO:0004181">
    <property type="term" value="F:metallocarboxypeptidase activity"/>
    <property type="evidence" value="ECO:0007669"/>
    <property type="project" value="InterPro"/>
</dbReference>
<evidence type="ECO:0000256" key="1">
    <source>
        <dbReference type="ARBA" id="ARBA00001947"/>
    </source>
</evidence>